<protein>
    <submittedName>
        <fullName evidence="3">Prepilin-type N-terminal cleavage/methylation domain-containing protein</fullName>
    </submittedName>
</protein>
<keyword evidence="2" id="KW-0472">Membrane</keyword>
<gene>
    <name evidence="3" type="ORF">IPV69_10620</name>
</gene>
<reference evidence="3 4" key="1">
    <citation type="submission" date="2020-10" db="EMBL/GenBank/DDBJ databases">
        <title>Wide distribution of Phycisphaera-like planctomycetes from WD2101 soil group in peatlands and genome analysis of the first cultivated representative.</title>
        <authorList>
            <person name="Dedysh S.N."/>
            <person name="Beletsky A.V."/>
            <person name="Ivanova A."/>
            <person name="Kulichevskaya I.S."/>
            <person name="Suzina N.E."/>
            <person name="Philippov D.A."/>
            <person name="Rakitin A.L."/>
            <person name="Mardanov A.V."/>
            <person name="Ravin N.V."/>
        </authorList>
    </citation>
    <scope>NUCLEOTIDE SEQUENCE [LARGE SCALE GENOMIC DNA]</scope>
    <source>
        <strain evidence="3 4">M1803</strain>
    </source>
</reference>
<dbReference type="SUPFAM" id="SSF54523">
    <property type="entry name" value="Pili subunits"/>
    <property type="match status" value="1"/>
</dbReference>
<proteinExistence type="predicted"/>
<dbReference type="Proteomes" id="UP000593765">
    <property type="component" value="Chromosome"/>
</dbReference>
<evidence type="ECO:0000256" key="2">
    <source>
        <dbReference type="SAM" id="Phobius"/>
    </source>
</evidence>
<feature type="region of interest" description="Disordered" evidence="1">
    <location>
        <begin position="194"/>
        <end position="226"/>
    </location>
</feature>
<evidence type="ECO:0000256" key="1">
    <source>
        <dbReference type="SAM" id="MobiDB-lite"/>
    </source>
</evidence>
<accession>A0A7M2X403</accession>
<feature type="transmembrane region" description="Helical" evidence="2">
    <location>
        <begin position="24"/>
        <end position="47"/>
    </location>
</feature>
<name>A0A7M2X403_9BACT</name>
<dbReference type="Pfam" id="PF07963">
    <property type="entry name" value="N_methyl"/>
    <property type="match status" value="1"/>
</dbReference>
<dbReference type="InterPro" id="IPR012902">
    <property type="entry name" value="N_methyl_site"/>
</dbReference>
<dbReference type="Gene3D" id="3.30.700.10">
    <property type="entry name" value="Glycoprotein, Type 4 Pilin"/>
    <property type="match status" value="1"/>
</dbReference>
<keyword evidence="2" id="KW-1133">Transmembrane helix</keyword>
<evidence type="ECO:0000313" key="3">
    <source>
        <dbReference type="EMBL" id="QOV92395.1"/>
    </source>
</evidence>
<dbReference type="KEGG" id="hbs:IPV69_10620"/>
<keyword evidence="4" id="KW-1185">Reference proteome</keyword>
<dbReference type="InterPro" id="IPR045584">
    <property type="entry name" value="Pilin-like"/>
</dbReference>
<dbReference type="NCBIfam" id="TIGR02532">
    <property type="entry name" value="IV_pilin_GFxxxE"/>
    <property type="match status" value="1"/>
</dbReference>
<organism evidence="3 4">
    <name type="scientific">Humisphaera borealis</name>
    <dbReference type="NCBI Taxonomy" id="2807512"/>
    <lineage>
        <taxon>Bacteria</taxon>
        <taxon>Pseudomonadati</taxon>
        <taxon>Planctomycetota</taxon>
        <taxon>Phycisphaerae</taxon>
        <taxon>Tepidisphaerales</taxon>
        <taxon>Tepidisphaeraceae</taxon>
        <taxon>Humisphaera</taxon>
    </lineage>
</organism>
<feature type="compositionally biased region" description="Polar residues" evidence="1">
    <location>
        <begin position="194"/>
        <end position="208"/>
    </location>
</feature>
<keyword evidence="2" id="KW-0812">Transmembrane</keyword>
<dbReference type="AlphaFoldDB" id="A0A7M2X403"/>
<dbReference type="EMBL" id="CP063458">
    <property type="protein sequence ID" value="QOV92395.1"/>
    <property type="molecule type" value="Genomic_DNA"/>
</dbReference>
<evidence type="ECO:0000313" key="4">
    <source>
        <dbReference type="Proteomes" id="UP000593765"/>
    </source>
</evidence>
<sequence>MLSPVAGGVQRPHRVPRPVRRAGFTLLEILIVIAIITILFGIGIYGYRSLEESASKKLTRTTLGSAAGLLKEMNSTGSYARVEGPKDQIPPPFYELGFSLTNPGDVTVGKAGRAKIANDDATVNTPSQVRLMKILRSNPKIASMIAGFPSQALLTADPGQPARTVPIISDAWDNPLLLVPSGGLKGVNFENGSNNQTITSSGQTTSPANRAFWASAGPDGDFTKGDDNLYSFQN</sequence>